<dbReference type="RefSeq" id="WP_238227553.1">
    <property type="nucleotide sequence ID" value="NZ_BPQD01000030.1"/>
</dbReference>
<reference evidence="3" key="1">
    <citation type="journal article" date="2019" name="Int. J. Syst. Evol. Microbiol.">
        <title>The Global Catalogue of Microorganisms (GCM) 10K type strain sequencing project: providing services to taxonomists for standard genome sequencing and annotation.</title>
        <authorList>
            <consortium name="The Broad Institute Genomics Platform"/>
            <consortium name="The Broad Institute Genome Sequencing Center for Infectious Disease"/>
            <person name="Wu L."/>
            <person name="Ma J."/>
        </authorList>
    </citation>
    <scope>NUCLEOTIDE SEQUENCE [LARGE SCALE GENOMIC DNA]</scope>
    <source>
        <strain evidence="3">CECT 7069</strain>
    </source>
</reference>
<feature type="signal peptide" evidence="1">
    <location>
        <begin position="1"/>
        <end position="22"/>
    </location>
</feature>
<feature type="chain" id="PRO_5047335096" evidence="1">
    <location>
        <begin position="23"/>
        <end position="88"/>
    </location>
</feature>
<gene>
    <name evidence="2" type="ORF">QWZ12_07130</name>
</gene>
<accession>A0ABT8BE65</accession>
<proteinExistence type="predicted"/>
<evidence type="ECO:0000313" key="2">
    <source>
        <dbReference type="EMBL" id="MDN3590387.1"/>
    </source>
</evidence>
<dbReference type="Proteomes" id="UP001224644">
    <property type="component" value="Unassembled WGS sequence"/>
</dbReference>
<comment type="caution">
    <text evidence="2">The sequence shown here is derived from an EMBL/GenBank/DDBJ whole genome shotgun (WGS) entry which is preliminary data.</text>
</comment>
<sequence>MSRVIKTLLAFGLGLAPLAAQADPAAMRDVLKRSCTGDYFEFCGDHAPGGPEVEACFRTNMKNLSSACASAITAFKREQKVKRVSEAN</sequence>
<dbReference type="EMBL" id="JAUFPX010000004">
    <property type="protein sequence ID" value="MDN3590387.1"/>
    <property type="molecule type" value="Genomic_DNA"/>
</dbReference>
<evidence type="ECO:0000256" key="1">
    <source>
        <dbReference type="SAM" id="SignalP"/>
    </source>
</evidence>
<organism evidence="2 3">
    <name type="scientific">Methylobacterium adhaesivum</name>
    <dbReference type="NCBI Taxonomy" id="333297"/>
    <lineage>
        <taxon>Bacteria</taxon>
        <taxon>Pseudomonadati</taxon>
        <taxon>Pseudomonadota</taxon>
        <taxon>Alphaproteobacteria</taxon>
        <taxon>Hyphomicrobiales</taxon>
        <taxon>Methylobacteriaceae</taxon>
        <taxon>Methylobacterium</taxon>
    </lineage>
</organism>
<keyword evidence="1" id="KW-0732">Signal</keyword>
<name>A0ABT8BE65_9HYPH</name>
<protein>
    <submittedName>
        <fullName evidence="2">Cysteine rich repeat-containing protein</fullName>
    </submittedName>
</protein>
<keyword evidence="3" id="KW-1185">Reference proteome</keyword>
<evidence type="ECO:0000313" key="3">
    <source>
        <dbReference type="Proteomes" id="UP001224644"/>
    </source>
</evidence>